<dbReference type="EMBL" id="JAYMGO010000022">
    <property type="protein sequence ID" value="KAL1251041.1"/>
    <property type="molecule type" value="Genomic_DNA"/>
</dbReference>
<organism evidence="5 6">
    <name type="scientific">Cirrhinus molitorella</name>
    <name type="common">mud carp</name>
    <dbReference type="NCBI Taxonomy" id="172907"/>
    <lineage>
        <taxon>Eukaryota</taxon>
        <taxon>Metazoa</taxon>
        <taxon>Chordata</taxon>
        <taxon>Craniata</taxon>
        <taxon>Vertebrata</taxon>
        <taxon>Euteleostomi</taxon>
        <taxon>Actinopterygii</taxon>
        <taxon>Neopterygii</taxon>
        <taxon>Teleostei</taxon>
        <taxon>Ostariophysi</taxon>
        <taxon>Cypriniformes</taxon>
        <taxon>Cyprinidae</taxon>
        <taxon>Labeoninae</taxon>
        <taxon>Labeonini</taxon>
        <taxon>Cirrhinus</taxon>
    </lineage>
</organism>
<keyword evidence="6" id="KW-1185">Reference proteome</keyword>
<evidence type="ECO:0000256" key="2">
    <source>
        <dbReference type="ARBA" id="ARBA00022737"/>
    </source>
</evidence>
<sequence>MVTNYSDSFKPPLIESILSEVPALIQESDMHISQVAITLMTCMAKVCPSSLSKIGGTILPEVLNLVHSPLLQGGALNSILEFFQVLVATKANNMGYSDLLKALRGPFYDSKLTDSMSVHKQSYYSVAKCIAALSTACPKEASGVVTNLIQEVKNPKSSESVRILSLLCLGEIGRFMNFEGQKELKGVIMEAFGSPNEEVKSAASFALGNICVGNLGEYLPFMLKEIGSQPKRQYLLLHSLKEMISALSAESLKPHVENIWSLLFKHCECAEEGTRNIVAECLGKLTLVSPSELLPRLKKQLSSGSPLSRSTVVTAVKFTIVDHPMPIDSLLKGCIGDFLKTLQDPDLNVRRVALVMFNSAAHNKPSLIRGLLTSLLPHLYKETQIRKDLVREVEMGPFKHTVDDGLDVRKAAFECMYTLLDSCLDCLDIFEFLNHVEEGLKDHYDIKMLTFIMLARLSKLCPAAVVQRLDRLVEPLKATCTTKVKAGSVKQEFEKQEELRRSAMRAVAALLSISEVEKSPAMADFANQIRSNAEMATIFESLQGDPLTGAVESMDTS</sequence>
<evidence type="ECO:0000259" key="4">
    <source>
        <dbReference type="Pfam" id="PF08623"/>
    </source>
</evidence>
<evidence type="ECO:0000313" key="6">
    <source>
        <dbReference type="Proteomes" id="UP001558613"/>
    </source>
</evidence>
<feature type="domain" description="TATA-binding protein interacting (TIP20)" evidence="4">
    <location>
        <begin position="367"/>
        <end position="529"/>
    </location>
</feature>
<comment type="caution">
    <text evidence="5">The sequence shown here is derived from an EMBL/GenBank/DDBJ whole genome shotgun (WGS) entry which is preliminary data.</text>
</comment>
<reference evidence="5 6" key="1">
    <citation type="submission" date="2023-09" db="EMBL/GenBank/DDBJ databases">
        <authorList>
            <person name="Wang M."/>
        </authorList>
    </citation>
    <scope>NUCLEOTIDE SEQUENCE [LARGE SCALE GENOMIC DNA]</scope>
    <source>
        <strain evidence="5">GT-2023</strain>
        <tissue evidence="5">Liver</tissue>
    </source>
</reference>
<accession>A0ABR3LG60</accession>
<keyword evidence="3" id="KW-0833">Ubl conjugation pathway</keyword>
<protein>
    <recommendedName>
        <fullName evidence="4">TATA-binding protein interacting (TIP20) domain-containing protein</fullName>
    </recommendedName>
</protein>
<comment type="similarity">
    <text evidence="1">Belongs to the CAND family.</text>
</comment>
<dbReference type="Gene3D" id="1.25.10.10">
    <property type="entry name" value="Leucine-rich Repeat Variant"/>
    <property type="match status" value="1"/>
</dbReference>
<evidence type="ECO:0000256" key="1">
    <source>
        <dbReference type="ARBA" id="ARBA00007657"/>
    </source>
</evidence>
<dbReference type="InterPro" id="IPR013932">
    <property type="entry name" value="TATA-bd_TIP120"/>
</dbReference>
<evidence type="ECO:0000313" key="5">
    <source>
        <dbReference type="EMBL" id="KAL1251041.1"/>
    </source>
</evidence>
<dbReference type="SUPFAM" id="SSF48371">
    <property type="entry name" value="ARM repeat"/>
    <property type="match status" value="1"/>
</dbReference>
<dbReference type="InterPro" id="IPR039852">
    <property type="entry name" value="CAND1/CAND2"/>
</dbReference>
<dbReference type="PANTHER" id="PTHR12696">
    <property type="entry name" value="TIP120"/>
    <property type="match status" value="1"/>
</dbReference>
<dbReference type="Pfam" id="PF08623">
    <property type="entry name" value="TIP120"/>
    <property type="match status" value="1"/>
</dbReference>
<evidence type="ECO:0000256" key="3">
    <source>
        <dbReference type="ARBA" id="ARBA00022786"/>
    </source>
</evidence>
<dbReference type="InterPro" id="IPR011989">
    <property type="entry name" value="ARM-like"/>
</dbReference>
<name>A0ABR3LG60_9TELE</name>
<keyword evidence="2" id="KW-0677">Repeat</keyword>
<gene>
    <name evidence="5" type="ORF">QQF64_018837</name>
</gene>
<dbReference type="Proteomes" id="UP001558613">
    <property type="component" value="Unassembled WGS sequence"/>
</dbReference>
<dbReference type="InterPro" id="IPR016024">
    <property type="entry name" value="ARM-type_fold"/>
</dbReference>
<proteinExistence type="inferred from homology"/>